<evidence type="ECO:0000256" key="3">
    <source>
        <dbReference type="ARBA" id="ARBA00022801"/>
    </source>
</evidence>
<comment type="similarity">
    <text evidence="1">Belongs to the metallo-dependent hydrolases superfamily. CpsB/CapC family.</text>
</comment>
<dbReference type="InterPro" id="IPR016667">
    <property type="entry name" value="Caps_polysacc_synth_CpsB/CapC"/>
</dbReference>
<dbReference type="Proteomes" id="UP000005561">
    <property type="component" value="Unassembled WGS sequence"/>
</dbReference>
<evidence type="ECO:0000256" key="5">
    <source>
        <dbReference type="ARBA" id="ARBA00051722"/>
    </source>
</evidence>
<dbReference type="PANTHER" id="PTHR39181">
    <property type="entry name" value="TYROSINE-PROTEIN PHOSPHATASE YWQE"/>
    <property type="match status" value="1"/>
</dbReference>
<dbReference type="STRING" id="168384.SAMN05660368_00035"/>
<dbReference type="EMBL" id="ACCL02000005">
    <property type="protein sequence ID" value="EET61741.1"/>
    <property type="molecule type" value="Genomic_DNA"/>
</dbReference>
<proteinExistence type="inferred from homology"/>
<evidence type="ECO:0000313" key="7">
    <source>
        <dbReference type="Proteomes" id="UP000005561"/>
    </source>
</evidence>
<comment type="caution">
    <text evidence="6">The sequence shown here is derived from an EMBL/GenBank/DDBJ whole genome shotgun (WGS) entry which is preliminary data.</text>
</comment>
<evidence type="ECO:0000256" key="1">
    <source>
        <dbReference type="ARBA" id="ARBA00005750"/>
    </source>
</evidence>
<dbReference type="Gene3D" id="3.20.20.140">
    <property type="entry name" value="Metal-dependent hydrolases"/>
    <property type="match status" value="1"/>
</dbReference>
<dbReference type="GO" id="GO:0004725">
    <property type="term" value="F:protein tyrosine phosphatase activity"/>
    <property type="evidence" value="ECO:0007669"/>
    <property type="project" value="UniProtKB-EC"/>
</dbReference>
<keyword evidence="7" id="KW-1185">Reference proteome</keyword>
<keyword evidence="3 6" id="KW-0378">Hydrolase</keyword>
<organism evidence="6 7">
    <name type="scientific">Marvinbryantia formatexigens DSM 14469</name>
    <dbReference type="NCBI Taxonomy" id="478749"/>
    <lineage>
        <taxon>Bacteria</taxon>
        <taxon>Bacillati</taxon>
        <taxon>Bacillota</taxon>
        <taxon>Clostridia</taxon>
        <taxon>Lachnospirales</taxon>
        <taxon>Lachnospiraceae</taxon>
        <taxon>Marvinbryantia</taxon>
    </lineage>
</organism>
<comment type="catalytic activity">
    <reaction evidence="5">
        <text>O-phospho-L-tyrosyl-[protein] + H2O = L-tyrosyl-[protein] + phosphate</text>
        <dbReference type="Rhea" id="RHEA:10684"/>
        <dbReference type="Rhea" id="RHEA-COMP:10136"/>
        <dbReference type="Rhea" id="RHEA-COMP:20101"/>
        <dbReference type="ChEBI" id="CHEBI:15377"/>
        <dbReference type="ChEBI" id="CHEBI:43474"/>
        <dbReference type="ChEBI" id="CHEBI:46858"/>
        <dbReference type="ChEBI" id="CHEBI:61978"/>
        <dbReference type="EC" id="3.1.3.48"/>
    </reaction>
</comment>
<gene>
    <name evidence="6" type="ORF">BRYFOR_06424</name>
</gene>
<evidence type="ECO:0000256" key="4">
    <source>
        <dbReference type="ARBA" id="ARBA00022912"/>
    </source>
</evidence>
<dbReference type="InterPro" id="IPR016195">
    <property type="entry name" value="Pol/histidinol_Pase-like"/>
</dbReference>
<dbReference type="GO" id="GO:0030145">
    <property type="term" value="F:manganese ion binding"/>
    <property type="evidence" value="ECO:0007669"/>
    <property type="project" value="InterPro"/>
</dbReference>
<dbReference type="Pfam" id="PF19567">
    <property type="entry name" value="CpsB_CapC"/>
    <property type="match status" value="1"/>
</dbReference>
<dbReference type="RefSeq" id="WP_006861219.1">
    <property type="nucleotide sequence ID" value="NZ_ACCL02000005.1"/>
</dbReference>
<name>C6LCS7_9FIRM</name>
<sequence>MWLFRNILEMTVWKKKMIEVIDIHSHIIPGVDDGSKDMNMTRDMLRLAWKEGIRVIVATPHYKCDGMCKKSFEFREYYEKVCQEARKIHPDFAVFLGNELMDSHSLCEELEAGKALTMAGLNYVLLEFAPSVDACTMKHSLQRMQMHGYWPVIAHAERYECMRSSLELTETLVAMGCYIQVNAGSIMGKNGFRVKGYVKKILSRELVHFLGTDAHDMEKRKPEIQRSAACISDRYGAEYTARIVWENPCQLLARKKI</sequence>
<reference evidence="6" key="1">
    <citation type="submission" date="2009-07" db="EMBL/GenBank/DDBJ databases">
        <authorList>
            <person name="Weinstock G."/>
            <person name="Sodergren E."/>
            <person name="Clifton S."/>
            <person name="Fulton L."/>
            <person name="Fulton B."/>
            <person name="Courtney L."/>
            <person name="Fronick C."/>
            <person name="Harrison M."/>
            <person name="Strong C."/>
            <person name="Farmer C."/>
            <person name="Delahaunty K."/>
            <person name="Markovic C."/>
            <person name="Hall O."/>
            <person name="Minx P."/>
            <person name="Tomlinson C."/>
            <person name="Mitreva M."/>
            <person name="Nelson J."/>
            <person name="Hou S."/>
            <person name="Wollam A."/>
            <person name="Pepin K.H."/>
            <person name="Johnson M."/>
            <person name="Bhonagiri V."/>
            <person name="Nash W.E."/>
            <person name="Warren W."/>
            <person name="Chinwalla A."/>
            <person name="Mardis E.R."/>
            <person name="Wilson R.K."/>
        </authorList>
    </citation>
    <scope>NUCLEOTIDE SEQUENCE [LARGE SCALE GENOMIC DNA]</scope>
    <source>
        <strain evidence="6">DSM 14469</strain>
    </source>
</reference>
<accession>C6LCS7</accession>
<evidence type="ECO:0000313" key="6">
    <source>
        <dbReference type="EMBL" id="EET61741.1"/>
    </source>
</evidence>
<dbReference type="SUPFAM" id="SSF89550">
    <property type="entry name" value="PHP domain-like"/>
    <property type="match status" value="1"/>
</dbReference>
<keyword evidence="4" id="KW-0904">Protein phosphatase</keyword>
<dbReference type="PIRSF" id="PIRSF016557">
    <property type="entry name" value="Caps_synth_CpsB"/>
    <property type="match status" value="1"/>
</dbReference>
<dbReference type="PANTHER" id="PTHR39181:SF1">
    <property type="entry name" value="TYROSINE-PROTEIN PHOSPHATASE YWQE"/>
    <property type="match status" value="1"/>
</dbReference>
<protein>
    <recommendedName>
        <fullName evidence="2">protein-tyrosine-phosphatase</fullName>
        <ecNumber evidence="2">3.1.3.48</ecNumber>
    </recommendedName>
</protein>
<dbReference type="EC" id="3.1.3.48" evidence="2"/>
<dbReference type="AlphaFoldDB" id="C6LCS7"/>
<evidence type="ECO:0000256" key="2">
    <source>
        <dbReference type="ARBA" id="ARBA00013064"/>
    </source>
</evidence>
<dbReference type="eggNOG" id="COG4464">
    <property type="taxonomic scope" value="Bacteria"/>
</dbReference>